<keyword evidence="12" id="KW-1185">Reference proteome</keyword>
<dbReference type="SUPFAM" id="SSF48208">
    <property type="entry name" value="Six-hairpin glycosidases"/>
    <property type="match status" value="1"/>
</dbReference>
<dbReference type="EC" id="3.2.1.4" evidence="3"/>
<reference evidence="12" key="2">
    <citation type="journal article" date="2017" name="Nat. Plants">
        <title>The Aegilops tauschii genome reveals multiple impacts of transposons.</title>
        <authorList>
            <person name="Zhao G."/>
            <person name="Zou C."/>
            <person name="Li K."/>
            <person name="Wang K."/>
            <person name="Li T."/>
            <person name="Gao L."/>
            <person name="Zhang X."/>
            <person name="Wang H."/>
            <person name="Yang Z."/>
            <person name="Liu X."/>
            <person name="Jiang W."/>
            <person name="Mao L."/>
            <person name="Kong X."/>
            <person name="Jiao Y."/>
            <person name="Jia J."/>
        </authorList>
    </citation>
    <scope>NUCLEOTIDE SEQUENCE [LARGE SCALE GENOMIC DNA]</scope>
    <source>
        <strain evidence="12">cv. AL8/78</strain>
    </source>
</reference>
<evidence type="ECO:0000256" key="9">
    <source>
        <dbReference type="SAM" id="MobiDB-lite"/>
    </source>
</evidence>
<dbReference type="Proteomes" id="UP000015105">
    <property type="component" value="Chromosome 6D"/>
</dbReference>
<evidence type="ECO:0000256" key="5">
    <source>
        <dbReference type="ARBA" id="ARBA00023001"/>
    </source>
</evidence>
<dbReference type="Pfam" id="PF00759">
    <property type="entry name" value="Glyco_hydro_9"/>
    <property type="match status" value="1"/>
</dbReference>
<evidence type="ECO:0000313" key="12">
    <source>
        <dbReference type="Proteomes" id="UP000015105"/>
    </source>
</evidence>
<keyword evidence="6" id="KW-0119">Carbohydrate metabolism</keyword>
<comment type="similarity">
    <text evidence="2">Belongs to the glycosyl hydrolase 9 (cellulase E) family.</text>
</comment>
<dbReference type="InterPro" id="IPR012341">
    <property type="entry name" value="6hp_glycosidase-like_sf"/>
</dbReference>
<dbReference type="EnsemblPlants" id="AET6Gv20831500.4">
    <property type="protein sequence ID" value="AET6Gv20831500.4"/>
    <property type="gene ID" value="AET6Gv20831500"/>
</dbReference>
<dbReference type="Gene3D" id="1.50.10.10">
    <property type="match status" value="1"/>
</dbReference>
<dbReference type="GO" id="GO:0008810">
    <property type="term" value="F:cellulase activity"/>
    <property type="evidence" value="ECO:0007669"/>
    <property type="project" value="UniProtKB-EC"/>
</dbReference>
<evidence type="ECO:0000259" key="10">
    <source>
        <dbReference type="Pfam" id="PF00759"/>
    </source>
</evidence>
<keyword evidence="5" id="KW-0136">Cellulose degradation</keyword>
<reference evidence="11" key="3">
    <citation type="journal article" date="2017" name="Nature">
        <title>Genome sequence of the progenitor of the wheat D genome Aegilops tauschii.</title>
        <authorList>
            <person name="Luo M.C."/>
            <person name="Gu Y.Q."/>
            <person name="Puiu D."/>
            <person name="Wang H."/>
            <person name="Twardziok S.O."/>
            <person name="Deal K.R."/>
            <person name="Huo N."/>
            <person name="Zhu T."/>
            <person name="Wang L."/>
            <person name="Wang Y."/>
            <person name="McGuire P.E."/>
            <person name="Liu S."/>
            <person name="Long H."/>
            <person name="Ramasamy R.K."/>
            <person name="Rodriguez J.C."/>
            <person name="Van S.L."/>
            <person name="Yuan L."/>
            <person name="Wang Z."/>
            <person name="Xia Z."/>
            <person name="Xiao L."/>
            <person name="Anderson O.D."/>
            <person name="Ouyang S."/>
            <person name="Liang Y."/>
            <person name="Zimin A.V."/>
            <person name="Pertea G."/>
            <person name="Qi P."/>
            <person name="Bennetzen J.L."/>
            <person name="Dai X."/>
            <person name="Dawson M.W."/>
            <person name="Muller H.G."/>
            <person name="Kugler K."/>
            <person name="Rivarola-Duarte L."/>
            <person name="Spannagl M."/>
            <person name="Mayer K.F.X."/>
            <person name="Lu F.H."/>
            <person name="Bevan M.W."/>
            <person name="Leroy P."/>
            <person name="Li P."/>
            <person name="You F.M."/>
            <person name="Sun Q."/>
            <person name="Liu Z."/>
            <person name="Lyons E."/>
            <person name="Wicker T."/>
            <person name="Salzberg S.L."/>
            <person name="Devos K.M."/>
            <person name="Dvorak J."/>
        </authorList>
    </citation>
    <scope>NUCLEOTIDE SEQUENCE [LARGE SCALE GENOMIC DNA]</scope>
    <source>
        <strain evidence="11">cv. AL8/78</strain>
    </source>
</reference>
<proteinExistence type="inferred from homology"/>
<evidence type="ECO:0000313" key="11">
    <source>
        <dbReference type="EnsemblPlants" id="AET6Gv20831500.4"/>
    </source>
</evidence>
<evidence type="ECO:0000256" key="4">
    <source>
        <dbReference type="ARBA" id="ARBA00022801"/>
    </source>
</evidence>
<keyword evidence="7" id="KW-0326">Glycosidase</keyword>
<dbReference type="InterPro" id="IPR001701">
    <property type="entry name" value="Glyco_hydro_9"/>
</dbReference>
<organism evidence="11 12">
    <name type="scientific">Aegilops tauschii subsp. strangulata</name>
    <name type="common">Goatgrass</name>
    <dbReference type="NCBI Taxonomy" id="200361"/>
    <lineage>
        <taxon>Eukaryota</taxon>
        <taxon>Viridiplantae</taxon>
        <taxon>Streptophyta</taxon>
        <taxon>Embryophyta</taxon>
        <taxon>Tracheophyta</taxon>
        <taxon>Spermatophyta</taxon>
        <taxon>Magnoliopsida</taxon>
        <taxon>Liliopsida</taxon>
        <taxon>Poales</taxon>
        <taxon>Poaceae</taxon>
        <taxon>BOP clade</taxon>
        <taxon>Pooideae</taxon>
        <taxon>Triticodae</taxon>
        <taxon>Triticeae</taxon>
        <taxon>Triticinae</taxon>
        <taxon>Aegilops</taxon>
    </lineage>
</organism>
<comment type="catalytic activity">
    <reaction evidence="1">
        <text>Endohydrolysis of (1-&gt;4)-beta-D-glucosidic linkages in cellulose, lichenin and cereal beta-D-glucans.</text>
        <dbReference type="EC" id="3.2.1.4"/>
    </reaction>
</comment>
<dbReference type="GO" id="GO:0030245">
    <property type="term" value="P:cellulose catabolic process"/>
    <property type="evidence" value="ECO:0007669"/>
    <property type="project" value="UniProtKB-KW"/>
</dbReference>
<keyword evidence="8" id="KW-0624">Polysaccharide degradation</keyword>
<reference evidence="11" key="5">
    <citation type="journal article" date="2021" name="G3 (Bethesda)">
        <title>Aegilops tauschii genome assembly Aet v5.0 features greater sequence contiguity and improved annotation.</title>
        <authorList>
            <person name="Wang L."/>
            <person name="Zhu T."/>
            <person name="Rodriguez J.C."/>
            <person name="Deal K.R."/>
            <person name="Dubcovsky J."/>
            <person name="McGuire P.E."/>
            <person name="Lux T."/>
            <person name="Spannagl M."/>
            <person name="Mayer K.F.X."/>
            <person name="Baldrich P."/>
            <person name="Meyers B.C."/>
            <person name="Huo N."/>
            <person name="Gu Y.Q."/>
            <person name="Zhou H."/>
            <person name="Devos K.M."/>
            <person name="Bennetzen J.L."/>
            <person name="Unver T."/>
            <person name="Budak H."/>
            <person name="Gulick P.J."/>
            <person name="Galiba G."/>
            <person name="Kalapos B."/>
            <person name="Nelson D.R."/>
            <person name="Li P."/>
            <person name="You F.M."/>
            <person name="Luo M.C."/>
            <person name="Dvorak J."/>
        </authorList>
    </citation>
    <scope>NUCLEOTIDE SEQUENCE [LARGE SCALE GENOMIC DNA]</scope>
    <source>
        <strain evidence="11">cv. AL8/78</strain>
    </source>
</reference>
<dbReference type="PANTHER" id="PTHR22298">
    <property type="entry name" value="ENDO-1,4-BETA-GLUCANASE"/>
    <property type="match status" value="1"/>
</dbReference>
<protein>
    <recommendedName>
        <fullName evidence="3">cellulase</fullName>
        <ecNumber evidence="3">3.2.1.4</ecNumber>
    </recommendedName>
</protein>
<sequence>MATKRQVYADFITHEAISSSVAEFSWDLKYPGAQILLAQHNMTASGGMQSYKTQADNFVCAVLPDTPFHQVFITPGSMIHLRDGANSQYVTGTVFLFLVYANWLDSARQDVMCGAMPIKRQGQGVRQAADGLPPGGQPEGRSYIVGFGANPPTQPHHRGASTPVLKPGTVVNCGMSFGDWFALDRGRQLHRQAQRVGVHRALHLHQLPRHRRAPPRAQPRRLPLPVPVDVDF</sequence>
<reference evidence="11" key="4">
    <citation type="submission" date="2019-03" db="UniProtKB">
        <authorList>
            <consortium name="EnsemblPlants"/>
        </authorList>
    </citation>
    <scope>IDENTIFICATION</scope>
</reference>
<evidence type="ECO:0000256" key="3">
    <source>
        <dbReference type="ARBA" id="ARBA00012601"/>
    </source>
</evidence>
<evidence type="ECO:0000256" key="8">
    <source>
        <dbReference type="ARBA" id="ARBA00023326"/>
    </source>
</evidence>
<evidence type="ECO:0000256" key="1">
    <source>
        <dbReference type="ARBA" id="ARBA00000966"/>
    </source>
</evidence>
<dbReference type="Gramene" id="AET6Gv20831500.4">
    <property type="protein sequence ID" value="AET6Gv20831500.4"/>
    <property type="gene ID" value="AET6Gv20831500"/>
</dbReference>
<evidence type="ECO:0000256" key="6">
    <source>
        <dbReference type="ARBA" id="ARBA00023277"/>
    </source>
</evidence>
<feature type="domain" description="Glycoside hydrolase family 9" evidence="10">
    <location>
        <begin position="2"/>
        <end position="164"/>
    </location>
</feature>
<evidence type="ECO:0000256" key="2">
    <source>
        <dbReference type="ARBA" id="ARBA00007072"/>
    </source>
</evidence>
<feature type="region of interest" description="Disordered" evidence="9">
    <location>
        <begin position="208"/>
        <end position="232"/>
    </location>
</feature>
<name>A0A453PSL5_AEGTS</name>
<dbReference type="InterPro" id="IPR008928">
    <property type="entry name" value="6-hairpin_glycosidase_sf"/>
</dbReference>
<accession>A0A453PSL5</accession>
<keyword evidence="4" id="KW-0378">Hydrolase</keyword>
<evidence type="ECO:0000256" key="7">
    <source>
        <dbReference type="ARBA" id="ARBA00023295"/>
    </source>
</evidence>
<dbReference type="AlphaFoldDB" id="A0A453PSL5"/>
<reference evidence="12" key="1">
    <citation type="journal article" date="2014" name="Science">
        <title>Ancient hybridizations among the ancestral genomes of bread wheat.</title>
        <authorList>
            <consortium name="International Wheat Genome Sequencing Consortium,"/>
            <person name="Marcussen T."/>
            <person name="Sandve S.R."/>
            <person name="Heier L."/>
            <person name="Spannagl M."/>
            <person name="Pfeifer M."/>
            <person name="Jakobsen K.S."/>
            <person name="Wulff B.B."/>
            <person name="Steuernagel B."/>
            <person name="Mayer K.F."/>
            <person name="Olsen O.A."/>
        </authorList>
    </citation>
    <scope>NUCLEOTIDE SEQUENCE [LARGE SCALE GENOMIC DNA]</scope>
    <source>
        <strain evidence="12">cv. AL8/78</strain>
    </source>
</reference>